<evidence type="ECO:0000313" key="2">
    <source>
        <dbReference type="EMBL" id="ASV44634.1"/>
    </source>
</evidence>
<feature type="compositionally biased region" description="Basic and acidic residues" evidence="1">
    <location>
        <begin position="19"/>
        <end position="35"/>
    </location>
</feature>
<proteinExistence type="predicted"/>
<reference evidence="2 3" key="1">
    <citation type="submission" date="2017-06" db="EMBL/GenBank/DDBJ databases">
        <authorList>
            <person name="Kim H.J."/>
            <person name="Triplett B.A."/>
        </authorList>
    </citation>
    <scope>NUCLEOTIDE SEQUENCE [LARGE SCALE GENOMIC DNA]</scope>
</reference>
<dbReference type="RefSeq" id="YP_010662961.1">
    <property type="nucleotide sequence ID" value="NC_070890.1"/>
</dbReference>
<dbReference type="GeneID" id="77938978"/>
<feature type="compositionally biased region" description="Acidic residues" evidence="1">
    <location>
        <begin position="78"/>
        <end position="90"/>
    </location>
</feature>
<organism evidence="2 3">
    <name type="scientific">Agrobacterium phage Atu_ph04</name>
    <dbReference type="NCBI Taxonomy" id="2024263"/>
    <lineage>
        <taxon>Viruses</taxon>
        <taxon>Duplodnaviria</taxon>
        <taxon>Heunggongvirae</taxon>
        <taxon>Uroviricota</taxon>
        <taxon>Caudoviricetes</taxon>
        <taxon>Pootjesviridae</taxon>
        <taxon>Rollinsvirus</taxon>
        <taxon>Rollinsvirus ph04</taxon>
    </lineage>
</organism>
<evidence type="ECO:0000313" key="3">
    <source>
        <dbReference type="Proteomes" id="UP000226396"/>
    </source>
</evidence>
<feature type="compositionally biased region" description="Basic and acidic residues" evidence="1">
    <location>
        <begin position="52"/>
        <end position="77"/>
    </location>
</feature>
<sequence>MGKKLTISKLVRLVEDEDIEKKMETEENGEKKDEVSAQTVDDDQTFVGETDEEKKDESEDDSEKKDESEDDGEKKDESEAEEKNEDEDDLLMLSGDEEKLEESDDDGEKKDESEEEEKNEEEEDAKVESLLEKLNVPKEQFAECSAILKEMVKTEATRLAGKAEKKIAGELKVENTKKIGKLRERLVQYAERSAEKFVESNSEKFAALSELEAYRNLFKKVSEAFVDLKFDTDPDMKAKVESLNKDIAERNRTIDAQNEKIEGLKLTVEAYKVSRAIDTFSEGLTATDKERFVRVVEGLEVTTYADFMKKAANIKKTIFAEGNKEEDGYKSFVEGLKEDVREEAPNLGIKKVEESSTPASAPSLAAIAAAIISGKR</sequence>
<dbReference type="InterPro" id="IPR057966">
    <property type="entry name" value="T4_SCAF"/>
</dbReference>
<dbReference type="EMBL" id="MF403007">
    <property type="protein sequence ID" value="ASV44634.1"/>
    <property type="molecule type" value="Genomic_DNA"/>
</dbReference>
<dbReference type="Pfam" id="PF25623">
    <property type="entry name" value="T4_CASP"/>
    <property type="match status" value="1"/>
</dbReference>
<protein>
    <submittedName>
        <fullName evidence="2">MJ0042 family finger-like protein</fullName>
    </submittedName>
</protein>
<accession>A0A223VZT0</accession>
<keyword evidence="3" id="KW-1185">Reference proteome</keyword>
<dbReference type="KEGG" id="vg:77938978"/>
<evidence type="ECO:0000256" key="1">
    <source>
        <dbReference type="SAM" id="MobiDB-lite"/>
    </source>
</evidence>
<feature type="region of interest" description="Disordered" evidence="1">
    <location>
        <begin position="16"/>
        <end position="131"/>
    </location>
</feature>
<name>A0A223VZT0_9CAUD</name>
<dbReference type="Proteomes" id="UP000226396">
    <property type="component" value="Segment"/>
</dbReference>
<feature type="compositionally biased region" description="Acidic residues" evidence="1">
    <location>
        <begin position="113"/>
        <end position="125"/>
    </location>
</feature>